<keyword evidence="3" id="KW-1185">Reference proteome</keyword>
<evidence type="ECO:0000259" key="1">
    <source>
        <dbReference type="Pfam" id="PF04851"/>
    </source>
</evidence>
<keyword evidence="2" id="KW-0067">ATP-binding</keyword>
<keyword evidence="2" id="KW-0347">Helicase</keyword>
<feature type="domain" description="Helicase/UvrB N-terminal" evidence="1">
    <location>
        <begin position="7"/>
        <end position="149"/>
    </location>
</feature>
<dbReference type="InterPro" id="IPR027417">
    <property type="entry name" value="P-loop_NTPase"/>
</dbReference>
<keyword evidence="2" id="KW-0547">Nucleotide-binding</keyword>
<keyword evidence="2" id="KW-0378">Hydrolase</keyword>
<dbReference type="Gene3D" id="3.40.50.300">
    <property type="entry name" value="P-loop containing nucleotide triphosphate hydrolases"/>
    <property type="match status" value="1"/>
</dbReference>
<dbReference type="InterPro" id="IPR006935">
    <property type="entry name" value="Helicase/UvrB_N"/>
</dbReference>
<dbReference type="SUPFAM" id="SSF52540">
    <property type="entry name" value="P-loop containing nucleoside triphosphate hydrolases"/>
    <property type="match status" value="2"/>
</dbReference>
<dbReference type="EMBL" id="JAOXHJ010000023">
    <property type="protein sequence ID" value="MCV3754366.1"/>
    <property type="molecule type" value="Genomic_DNA"/>
</dbReference>
<gene>
    <name evidence="2" type="ORF">OF365_03180</name>
</gene>
<evidence type="ECO:0000313" key="3">
    <source>
        <dbReference type="Proteomes" id="UP001207252"/>
    </source>
</evidence>
<dbReference type="RefSeq" id="WP_263818168.1">
    <property type="nucleotide sequence ID" value="NZ_JAOXHJ010000023.1"/>
</dbReference>
<reference evidence="2 3" key="1">
    <citation type="journal article" date="2020" name="Int. J. Syst. Evol. Microbiol.">
        <title>Ureaplasma miroungigenitalium sp. nov. isolated from northern elephant seals (Mirounga angustirostris) and Ureaplasma zalophigenitalium sp. nov. isolated from California sea lions (Zalophus californianus).</title>
        <authorList>
            <person name="Volokhov D.V."/>
            <person name="Gulland F.M."/>
            <person name="Gao Y."/>
            <person name="Chizhikov V.E."/>
        </authorList>
    </citation>
    <scope>NUCLEOTIDE SEQUENCE [LARGE SCALE GENOMIC DNA]</scope>
    <source>
        <strain evidence="2 3">CSL7644-GEN</strain>
    </source>
</reference>
<proteinExistence type="predicted"/>
<organism evidence="2 3">
    <name type="scientific">Ureaplasma zalophigenitalium</name>
    <dbReference type="NCBI Taxonomy" id="907723"/>
    <lineage>
        <taxon>Bacteria</taxon>
        <taxon>Bacillati</taxon>
        <taxon>Mycoplasmatota</taxon>
        <taxon>Mycoplasmoidales</taxon>
        <taxon>Mycoplasmoidaceae</taxon>
        <taxon>Ureaplasma</taxon>
    </lineage>
</organism>
<feature type="non-terminal residue" evidence="2">
    <location>
        <position position="169"/>
    </location>
</feature>
<accession>A0ABT3BQ63</accession>
<comment type="caution">
    <text evidence="2">The sequence shown here is derived from an EMBL/GenBank/DDBJ whole genome shotgun (WGS) entry which is preliminary data.</text>
</comment>
<dbReference type="Pfam" id="PF04851">
    <property type="entry name" value="ResIII"/>
    <property type="match status" value="1"/>
</dbReference>
<dbReference type="Proteomes" id="UP001207252">
    <property type="component" value="Unassembled WGS sequence"/>
</dbReference>
<evidence type="ECO:0000313" key="2">
    <source>
        <dbReference type="EMBL" id="MCV3754366.1"/>
    </source>
</evidence>
<protein>
    <submittedName>
        <fullName evidence="2">DEAD/DEAH box helicase family protein</fullName>
    </submittedName>
</protein>
<name>A0ABT3BQ63_9BACT</name>
<sequence length="169" mass="19332">MQLSNSQSKCVSGLFKHYLNIKQNGRFDQNKIVEFKAPTGSGKTFMIANLIDRIISYKKAYQPNQKIIFMIGTLSSAELPLQFANNLKDYKNFLENNHLEIEYLQSPSATSKNTKDGSYDIKLKDEKVLVFGSSTFGNKKILTEYGKLDAFLTAVKYENYELIYIRDEA</sequence>
<dbReference type="GO" id="GO:0004386">
    <property type="term" value="F:helicase activity"/>
    <property type="evidence" value="ECO:0007669"/>
    <property type="project" value="UniProtKB-KW"/>
</dbReference>